<evidence type="ECO:0000256" key="3">
    <source>
        <dbReference type="SAM" id="MobiDB-lite"/>
    </source>
</evidence>
<feature type="compositionally biased region" description="Polar residues" evidence="3">
    <location>
        <begin position="1150"/>
        <end position="1179"/>
    </location>
</feature>
<dbReference type="EMBL" id="NMPR01000033">
    <property type="protein sequence ID" value="KAA8633693.1"/>
    <property type="molecule type" value="Genomic_DNA"/>
</dbReference>
<feature type="compositionally biased region" description="Polar residues" evidence="3">
    <location>
        <begin position="35"/>
        <end position="45"/>
    </location>
</feature>
<dbReference type="VEuPathDB" id="FungiDB:SMAC_06564"/>
<feature type="compositionally biased region" description="Polar residues" evidence="3">
    <location>
        <begin position="1012"/>
        <end position="1031"/>
    </location>
</feature>
<dbReference type="InterPro" id="IPR025574">
    <property type="entry name" value="Nucleoporin_FG_rpt"/>
</dbReference>
<feature type="compositionally biased region" description="Basic and acidic residues" evidence="3">
    <location>
        <begin position="1234"/>
        <end position="1245"/>
    </location>
</feature>
<dbReference type="PANTHER" id="PTHR38697">
    <property type="entry name" value="NUCLEAR PORE COMPLEX PROTEIN SIMILAR TO S. CEREVISIAE NUP2 (EUROFUNG)"/>
    <property type="match status" value="1"/>
</dbReference>
<evidence type="ECO:0000256" key="2">
    <source>
        <dbReference type="ARBA" id="ARBA00023132"/>
    </source>
</evidence>
<dbReference type="InterPro" id="IPR000156">
    <property type="entry name" value="Ran_bind_dom"/>
</dbReference>
<protein>
    <recommendedName>
        <fullName evidence="4">RanBD1 domain-containing protein</fullName>
    </recommendedName>
</protein>
<feature type="compositionally biased region" description="Polar residues" evidence="3">
    <location>
        <begin position="1086"/>
        <end position="1105"/>
    </location>
</feature>
<feature type="compositionally biased region" description="Low complexity" evidence="3">
    <location>
        <begin position="969"/>
        <end position="978"/>
    </location>
</feature>
<feature type="compositionally biased region" description="Polar residues" evidence="3">
    <location>
        <begin position="593"/>
        <end position="613"/>
    </location>
</feature>
<dbReference type="Pfam" id="PF00638">
    <property type="entry name" value="Ran_BP1"/>
    <property type="match status" value="1"/>
</dbReference>
<feature type="domain" description="RanBD1" evidence="4">
    <location>
        <begin position="1220"/>
        <end position="1391"/>
    </location>
</feature>
<organism evidence="5 6">
    <name type="scientific">Sordaria macrospora</name>
    <dbReference type="NCBI Taxonomy" id="5147"/>
    <lineage>
        <taxon>Eukaryota</taxon>
        <taxon>Fungi</taxon>
        <taxon>Dikarya</taxon>
        <taxon>Ascomycota</taxon>
        <taxon>Pezizomycotina</taxon>
        <taxon>Sordariomycetes</taxon>
        <taxon>Sordariomycetidae</taxon>
        <taxon>Sordariales</taxon>
        <taxon>Sordariaceae</taxon>
        <taxon>Sordaria</taxon>
    </lineage>
</organism>
<keyword evidence="2" id="KW-0539">Nucleus</keyword>
<dbReference type="CDD" id="cd13170">
    <property type="entry name" value="RanBD_NUP50"/>
    <property type="match status" value="1"/>
</dbReference>
<feature type="compositionally biased region" description="Low complexity" evidence="3">
    <location>
        <begin position="1038"/>
        <end position="1069"/>
    </location>
</feature>
<dbReference type="SUPFAM" id="SSF50729">
    <property type="entry name" value="PH domain-like"/>
    <property type="match status" value="1"/>
</dbReference>
<feature type="compositionally biased region" description="Acidic residues" evidence="3">
    <location>
        <begin position="491"/>
        <end position="512"/>
    </location>
</feature>
<comment type="caution">
    <text evidence="5">The sequence shown here is derived from an EMBL/GenBank/DDBJ whole genome shotgun (WGS) entry which is preliminary data.</text>
</comment>
<feature type="compositionally biased region" description="Polar residues" evidence="3">
    <location>
        <begin position="853"/>
        <end position="862"/>
    </location>
</feature>
<evidence type="ECO:0000256" key="1">
    <source>
        <dbReference type="ARBA" id="ARBA00004567"/>
    </source>
</evidence>
<comment type="subcellular location">
    <subcellularLocation>
        <location evidence="1">Nucleus</location>
        <location evidence="1">Nuclear pore complex</location>
    </subcellularLocation>
</comment>
<feature type="region of interest" description="Disordered" evidence="3">
    <location>
        <begin position="148"/>
        <end position="202"/>
    </location>
</feature>
<dbReference type="PROSITE" id="PS50196">
    <property type="entry name" value="RANBD1"/>
    <property type="match status" value="1"/>
</dbReference>
<feature type="region of interest" description="Disordered" evidence="3">
    <location>
        <begin position="336"/>
        <end position="623"/>
    </location>
</feature>
<keyword evidence="2" id="KW-0653">Protein transport</keyword>
<feature type="compositionally biased region" description="Polar residues" evidence="3">
    <location>
        <begin position="915"/>
        <end position="959"/>
    </location>
</feature>
<feature type="compositionally biased region" description="Low complexity" evidence="3">
    <location>
        <begin position="708"/>
        <end position="730"/>
    </location>
</feature>
<feature type="compositionally biased region" description="Polar residues" evidence="3">
    <location>
        <begin position="874"/>
        <end position="898"/>
    </location>
</feature>
<dbReference type="PANTHER" id="PTHR38697:SF1">
    <property type="entry name" value="NUCLEAR PORE COMPLEX PROTEIN SIMILAR TO S. CEREVISIAE NUP2 (EUROFUNG)"/>
    <property type="match status" value="1"/>
</dbReference>
<dbReference type="GO" id="GO:0005643">
    <property type="term" value="C:nuclear pore"/>
    <property type="evidence" value="ECO:0007669"/>
    <property type="project" value="UniProtKB-SubCell"/>
</dbReference>
<feature type="compositionally biased region" description="Low complexity" evidence="3">
    <location>
        <begin position="1121"/>
        <end position="1138"/>
    </location>
</feature>
<dbReference type="InterPro" id="IPR011993">
    <property type="entry name" value="PH-like_dom_sf"/>
</dbReference>
<feature type="region of interest" description="Disordered" evidence="3">
    <location>
        <begin position="1278"/>
        <end position="1298"/>
    </location>
</feature>
<name>A0A8S8ZUH4_SORMA</name>
<keyword evidence="2" id="KW-0906">Nuclear pore complex</keyword>
<sequence length="1391" mass="143580">MDSQPNKRRSIFGLATNLFRGSSAPADDSDYKIESPQQNGMNKAQSVLRIDFNSATHESPAKRASDAQLASRKLIGRPQGPSSKLAQSFSSTDFTELSSAPQKKITFQAASATGATRRMPGDNPYKSPAPVTGSKGLVVSGKGAKAASFSGTATSTAPSNIFRAGTPSLYQRPSGTTFAPRIVPGGLNSSLPQTTPGRTSRHSTAELLGAVPVNTELFKMRIPEPPRHLTGEVLAKEVPDDPNRAGSIYADEFLAHYCPPDLDEQQKKQFFCILDLRRLKYAADEIFTKKDWKINILNFAKEYEKSRSLIMLRYGLYEFKTVRASEEVKKEWRQKHGIAESEEEASASSNLRTPAGSKRKAEEELSPIDGALKASTTAGNKRPRAPEPTSPSPIKQKPKRKASMVGSPDEVQPAKLQKASGTPTKASSATKSVFESIVNNTPTATVKKAATGTAKAATTKPALKSVFETAPKPASSGNIFGHLSDSKSSNDDDDADSDAETASNVDDDEDEAEAQHAGSASTGVATPQFGLGSQAAVNGGPSASSDAGGSSQGRSIFDRITRGSDGQPIRKPLPQEGKSDLFSATLKEDRPLSTIQEQASSPAPVNNTWNTETPIKFSSGPSNLFGAAASKPAALSNLFGAPAAKKADEPAPSKEATQDSESKSIFGAPSRKADEPVSESPKASTASLFSFGGKTVDTSASTPSLFGTSAPSAPAPAATSSLFGSGTSTLIFGQAKDTQESKETTPAPSLFGAKPAESSTIEAPKPSVFQSNTLFGSAPAASEPSKTQPASMFSKPTSAETQATQAPASSMFGASASKPATSSLFDAASASGADEPAAKKFAFGSTEPKPAASTFSFGSTTPAPDAAKPETKSLFGTTNGATPATETKNIFGSSTTPAPVTEVKSLFGGTGSAAPATQPTNLFGNTSAPATETKNLFGNATTPAAETKNLFGNSSTTAPAETKSLFGNTTTSSTPSDSKPLFGASTSQPEASKPLFGAPSSQLEASKPLFGATSSQPESSKPASIFGNNNLAPAPVPASSSFTFGSTAASTTTQPAPVAASSFSFGSGSPAHTPQPGGSFSFGVTPASQPSQPEQNGNMFGANTSFTFSAAGKDASAINNPFAAGGAATPTSSSFTFGQTGGTSAPFVFGQNSQNSQNTPSITFGGSPDSTQQNGSSNMFAFGGQQPSGGGSMFNLAPPLGGTSTGTDSPKTFGGASSLATTPAVGTPEPVAAESKDAQGTHADGDEAPQEQISLVEGGPGEEDESVVYEVRARAYKLAAPDDDDDEGSKEKKKPSAWKLQGVGPLRLLKHKDTGAVRMLMRVEPRGNVALNKTILPNFTYKPDAAAPKNIKITTATDDGKGLETWMLTTKTTQALADALEEHKKANEKKD</sequence>
<feature type="compositionally biased region" description="Basic and acidic residues" evidence="3">
    <location>
        <begin position="645"/>
        <end position="662"/>
    </location>
</feature>
<feature type="compositionally biased region" description="Low complexity" evidence="3">
    <location>
        <begin position="826"/>
        <end position="835"/>
    </location>
</feature>
<keyword evidence="2" id="KW-0813">Transport</keyword>
<dbReference type="InterPro" id="IPR053074">
    <property type="entry name" value="NPC_Nucleoporin"/>
</dbReference>
<feature type="compositionally biased region" description="Low complexity" evidence="3">
    <location>
        <begin position="539"/>
        <end position="555"/>
    </location>
</feature>
<evidence type="ECO:0000313" key="6">
    <source>
        <dbReference type="Proteomes" id="UP000433876"/>
    </source>
</evidence>
<dbReference type="Pfam" id="PF13634">
    <property type="entry name" value="Nucleoporin_FG"/>
    <property type="match status" value="5"/>
</dbReference>
<gene>
    <name evidence="5" type="ORF">SMACR_06564</name>
</gene>
<feature type="compositionally biased region" description="Low complexity" evidence="3">
    <location>
        <begin position="148"/>
        <end position="159"/>
    </location>
</feature>
<feature type="region of interest" description="Disordered" evidence="3">
    <location>
        <begin position="111"/>
        <end position="133"/>
    </location>
</feature>
<feature type="region of interest" description="Disordered" evidence="3">
    <location>
        <begin position="700"/>
        <end position="1105"/>
    </location>
</feature>
<evidence type="ECO:0000313" key="5">
    <source>
        <dbReference type="EMBL" id="KAA8633693.1"/>
    </source>
</evidence>
<feature type="compositionally biased region" description="Polar residues" evidence="3">
    <location>
        <begin position="187"/>
        <end position="198"/>
    </location>
</feature>
<feature type="compositionally biased region" description="Polar residues" evidence="3">
    <location>
        <begin position="168"/>
        <end position="177"/>
    </location>
</feature>
<reference evidence="5 6" key="1">
    <citation type="submission" date="2017-07" db="EMBL/GenBank/DDBJ databases">
        <title>Genome sequence of the Sordaria macrospora wild type strain R19027.</title>
        <authorList>
            <person name="Nowrousian M."/>
            <person name="Teichert I."/>
            <person name="Kueck U."/>
        </authorList>
    </citation>
    <scope>NUCLEOTIDE SEQUENCE [LARGE SCALE GENOMIC DNA]</scope>
    <source>
        <strain evidence="5 6">R19027</strain>
        <tissue evidence="5">Mycelium</tissue>
    </source>
</reference>
<feature type="compositionally biased region" description="Polar residues" evidence="3">
    <location>
        <begin position="784"/>
        <end position="808"/>
    </location>
</feature>
<dbReference type="OMA" id="AFGNMFS"/>
<feature type="region of interest" description="Disordered" evidence="3">
    <location>
        <begin position="1117"/>
        <end position="1264"/>
    </location>
</feature>
<feature type="region of interest" description="Disordered" evidence="3">
    <location>
        <begin position="19"/>
        <end position="46"/>
    </location>
</feature>
<dbReference type="SMART" id="SM00160">
    <property type="entry name" value="RanBD"/>
    <property type="match status" value="1"/>
</dbReference>
<feature type="compositionally biased region" description="Low complexity" evidence="3">
    <location>
        <begin position="441"/>
        <end position="462"/>
    </location>
</feature>
<proteinExistence type="predicted"/>
<evidence type="ECO:0000259" key="4">
    <source>
        <dbReference type="PROSITE" id="PS50196"/>
    </source>
</evidence>
<feature type="compositionally biased region" description="Polar residues" evidence="3">
    <location>
        <begin position="419"/>
        <end position="440"/>
    </location>
</feature>
<dbReference type="Gene3D" id="2.30.29.30">
    <property type="entry name" value="Pleckstrin-homology domain (PH domain)/Phosphotyrosine-binding domain (PTB)"/>
    <property type="match status" value="1"/>
</dbReference>
<keyword evidence="2" id="KW-0811">Translocation</keyword>
<accession>A0A8S8ZUH4</accession>
<dbReference type="Proteomes" id="UP000433876">
    <property type="component" value="Unassembled WGS sequence"/>
</dbReference>
<feature type="region of interest" description="Disordered" evidence="3">
    <location>
        <begin position="643"/>
        <end position="685"/>
    </location>
</feature>
<keyword evidence="2" id="KW-0509">mRNA transport</keyword>